<dbReference type="Proteomes" id="UP001064048">
    <property type="component" value="Chromosome 4"/>
</dbReference>
<reference evidence="1 2" key="1">
    <citation type="journal article" date="2022" name="Genome Biol. Evol.">
        <title>The Spruce Budworm Genome: Reconstructing the Evolutionary History of Antifreeze Proteins.</title>
        <authorList>
            <person name="Beliveau C."/>
            <person name="Gagne P."/>
            <person name="Picq S."/>
            <person name="Vernygora O."/>
            <person name="Keeling C.I."/>
            <person name="Pinkney K."/>
            <person name="Doucet D."/>
            <person name="Wen F."/>
            <person name="Johnston J.S."/>
            <person name="Maaroufi H."/>
            <person name="Boyle B."/>
            <person name="Laroche J."/>
            <person name="Dewar K."/>
            <person name="Juretic N."/>
            <person name="Blackburn G."/>
            <person name="Nisole A."/>
            <person name="Brunet B."/>
            <person name="Brandao M."/>
            <person name="Lumley L."/>
            <person name="Duan J."/>
            <person name="Quan G."/>
            <person name="Lucarotti C.J."/>
            <person name="Roe A.D."/>
            <person name="Sperling F.A.H."/>
            <person name="Levesque R.C."/>
            <person name="Cusson M."/>
        </authorList>
    </citation>
    <scope>NUCLEOTIDE SEQUENCE [LARGE SCALE GENOMIC DNA]</scope>
    <source>
        <strain evidence="1">Glfc:IPQL:Cfum</strain>
    </source>
</reference>
<comment type="caution">
    <text evidence="1">The sequence shown here is derived from an EMBL/GenBank/DDBJ whole genome shotgun (WGS) entry which is preliminary data.</text>
</comment>
<dbReference type="EMBL" id="CM046104">
    <property type="protein sequence ID" value="KAI8424167.1"/>
    <property type="molecule type" value="Genomic_DNA"/>
</dbReference>
<organism evidence="1 2">
    <name type="scientific">Choristoneura fumiferana</name>
    <name type="common">Spruce budworm moth</name>
    <name type="synonym">Archips fumiferana</name>
    <dbReference type="NCBI Taxonomy" id="7141"/>
    <lineage>
        <taxon>Eukaryota</taxon>
        <taxon>Metazoa</taxon>
        <taxon>Ecdysozoa</taxon>
        <taxon>Arthropoda</taxon>
        <taxon>Hexapoda</taxon>
        <taxon>Insecta</taxon>
        <taxon>Pterygota</taxon>
        <taxon>Neoptera</taxon>
        <taxon>Endopterygota</taxon>
        <taxon>Lepidoptera</taxon>
        <taxon>Glossata</taxon>
        <taxon>Ditrysia</taxon>
        <taxon>Tortricoidea</taxon>
        <taxon>Tortricidae</taxon>
        <taxon>Tortricinae</taxon>
        <taxon>Choristoneura</taxon>
    </lineage>
</organism>
<sequence length="1039" mass="115807">MSSSNQDSMSEAWSPSSVDSPSSSPSQQVPQLTTGITEMMNGRPYLRIIEQPQNHFRFRYKSEMVGTHGCILGKTSSKAKTHPTVELVNYKMNALIRCRLAQHGKDDEHPHQLLEDEQEACDVSAMVPMDRSYRVGFPGMGIIHTAKKDVANLLYNKYSKNAPKPCSYEKLKALCESQAKTINLNIVRLRFSAHDPQTDKEICEPVFSEPIHNMKSAATNDLKICRISRVCGNPKGGDDVYILVEKVNKKNIEVRFVERNEMGDEVWMAKAHFLQTDVHHQYAIVVRSPAYKDQYITVNRKVHVELFRPSDSRRSDPKEFVYRADPLSRQTKKRKTDSSPYSSWNSSLGTGSIKSFSELPDPISNILAMPQIIQNPGNVCLEDALYAGSEPNAYEVQCSIGVGPMLAQNDLPDIRLTSAEFQNVINNPTEMQEFSGLLQEVFRDNYMDSYNLSLVADSGRGKVQPQGATDGKTIKSSPRSKSEKNQNNAGEESNNEYTAVYTPEQGEEVRKLVKEICDQIRSKTGIKKQIVKGKLDRLFQLRLSNGDTFLHMTLCNNRFSFENIVKLIHTIKMPQLLNLQNNLGQTILHSAVVYDIPELMSFLISKGCDPSVGDHEGNTAVHLAVNYHQACLEPLLAAIRSRGGPCVLNDQNNEKQTALHLAAVPGADPAAVASSVRSIELLLQHGASHNARDREGRTPLHLALYDECMPVVCSLLKFIPSSDIDAVDGSGNTALQIACGGPLRDNTVAIVKMLIEKKADPMAREEHRLSAWRLAADKPELLKLLAPLVPAEAEIKSEPEDNYESADEGEEPSLGEQLSLYLSDVSRLLDGSGAWRALARRLDYDGLSNWFQNTASPTHTLLNQVKENIVRKPAQPAKQFNGVCEVPNYSEANLAHVAPVCNYNYLGSARPKWNGHKVPRPAPLTPLRPCATHTLHYSSVRDDQYGMSNFNWRVGKSNYQILRTGCFPYIKYHCSRKAAEDLGTSDKFMRVIKVANFGIPCLLYGLAATQLIRHTEIVQTSKGPVTIYFLLPEHKGSLH</sequence>
<proteinExistence type="predicted"/>
<keyword evidence="2" id="KW-1185">Reference proteome</keyword>
<gene>
    <name evidence="1" type="ORF">MSG28_002757</name>
</gene>
<accession>A0ACC0JJ71</accession>
<protein>
    <submittedName>
        <fullName evidence="1">Uncharacterized protein</fullName>
    </submittedName>
</protein>
<evidence type="ECO:0000313" key="2">
    <source>
        <dbReference type="Proteomes" id="UP001064048"/>
    </source>
</evidence>
<name>A0ACC0JJ71_CHOFU</name>
<evidence type="ECO:0000313" key="1">
    <source>
        <dbReference type="EMBL" id="KAI8424167.1"/>
    </source>
</evidence>